<name>A0ABQ9XFL8_9EUKA</name>
<reference evidence="2 3" key="1">
    <citation type="journal article" date="2022" name="bioRxiv">
        <title>Genomics of Preaxostyla Flagellates Illuminates Evolutionary Transitions and the Path Towards Mitochondrial Loss.</title>
        <authorList>
            <person name="Novak L.V.F."/>
            <person name="Treitli S.C."/>
            <person name="Pyrih J."/>
            <person name="Halakuc P."/>
            <person name="Pipaliya S.V."/>
            <person name="Vacek V."/>
            <person name="Brzon O."/>
            <person name="Soukal P."/>
            <person name="Eme L."/>
            <person name="Dacks J.B."/>
            <person name="Karnkowska A."/>
            <person name="Elias M."/>
            <person name="Hampl V."/>
        </authorList>
    </citation>
    <scope>NUCLEOTIDE SEQUENCE [LARGE SCALE GENOMIC DNA]</scope>
    <source>
        <strain evidence="2">NAU3</strain>
        <tissue evidence="2">Gut</tissue>
    </source>
</reference>
<evidence type="ECO:0000313" key="2">
    <source>
        <dbReference type="EMBL" id="KAK2948985.1"/>
    </source>
</evidence>
<sequence length="234" mass="26692">MSPGYVSDGACDIQALIGVLRGWEKKSADQKWNKKKNEGPREEEIVKERDWENDVGVLEAAGSVCGLIFPEVYSERRHEKEDRIAVSGEDLEEMKRKMEQLEQLMTQQNPSTSNSAQAKTSSLLIEQLQSELKKERMERKAKKERMEQQISQQALLKDHAAQPEMTSELVETLQSELAKERKERESLQAQIQKLKQDQEKKKVNPKATSFVPTQNYVPSAFPLPTTYTPNKSGS</sequence>
<feature type="compositionally biased region" description="Polar residues" evidence="1">
    <location>
        <begin position="225"/>
        <end position="234"/>
    </location>
</feature>
<dbReference type="Proteomes" id="UP001281761">
    <property type="component" value="Unassembled WGS sequence"/>
</dbReference>
<accession>A0ABQ9XFL8</accession>
<protein>
    <submittedName>
        <fullName evidence="2">Uncharacterized protein</fullName>
    </submittedName>
</protein>
<keyword evidence="3" id="KW-1185">Reference proteome</keyword>
<comment type="caution">
    <text evidence="2">The sequence shown here is derived from an EMBL/GenBank/DDBJ whole genome shotgun (WGS) entry which is preliminary data.</text>
</comment>
<dbReference type="EMBL" id="JARBJD010000165">
    <property type="protein sequence ID" value="KAK2948985.1"/>
    <property type="molecule type" value="Genomic_DNA"/>
</dbReference>
<feature type="compositionally biased region" description="Low complexity" evidence="1">
    <location>
        <begin position="121"/>
        <end position="130"/>
    </location>
</feature>
<feature type="compositionally biased region" description="Basic and acidic residues" evidence="1">
    <location>
        <begin position="177"/>
        <end position="186"/>
    </location>
</feature>
<evidence type="ECO:0000313" key="3">
    <source>
        <dbReference type="Proteomes" id="UP001281761"/>
    </source>
</evidence>
<evidence type="ECO:0000256" key="1">
    <source>
        <dbReference type="SAM" id="MobiDB-lite"/>
    </source>
</evidence>
<organism evidence="2 3">
    <name type="scientific">Blattamonas nauphoetae</name>
    <dbReference type="NCBI Taxonomy" id="2049346"/>
    <lineage>
        <taxon>Eukaryota</taxon>
        <taxon>Metamonada</taxon>
        <taxon>Preaxostyla</taxon>
        <taxon>Oxymonadida</taxon>
        <taxon>Blattamonas</taxon>
    </lineage>
</organism>
<proteinExistence type="predicted"/>
<feature type="compositionally biased region" description="Polar residues" evidence="1">
    <location>
        <begin position="103"/>
        <end position="120"/>
    </location>
</feature>
<feature type="compositionally biased region" description="Polar residues" evidence="1">
    <location>
        <begin position="206"/>
        <end position="217"/>
    </location>
</feature>
<feature type="region of interest" description="Disordered" evidence="1">
    <location>
        <begin position="103"/>
        <end position="234"/>
    </location>
</feature>
<gene>
    <name evidence="2" type="ORF">BLNAU_16091</name>
</gene>
<feature type="region of interest" description="Disordered" evidence="1">
    <location>
        <begin position="25"/>
        <end position="45"/>
    </location>
</feature>